<dbReference type="SUPFAM" id="SSF48264">
    <property type="entry name" value="Cytochrome P450"/>
    <property type="match status" value="1"/>
</dbReference>
<comment type="caution">
    <text evidence="3">The sequence shown here is derived from an EMBL/GenBank/DDBJ whole genome shotgun (WGS) entry which is preliminary data.</text>
</comment>
<dbReference type="PROSITE" id="PS00086">
    <property type="entry name" value="CYTOCHROME_P450"/>
    <property type="match status" value="1"/>
</dbReference>
<protein>
    <submittedName>
        <fullName evidence="3">Steroid C26-monooxygenase Cyp142</fullName>
    </submittedName>
</protein>
<dbReference type="InterPro" id="IPR017972">
    <property type="entry name" value="Cyt_P450_CS"/>
</dbReference>
<keyword evidence="2" id="KW-0479">Metal-binding</keyword>
<reference evidence="4" key="1">
    <citation type="journal article" date="2019" name="Int. J. Syst. Evol. Microbiol.">
        <title>The Global Catalogue of Microorganisms (GCM) 10K type strain sequencing project: providing services to taxonomists for standard genome sequencing and annotation.</title>
        <authorList>
            <consortium name="The Broad Institute Genomics Platform"/>
            <consortium name="The Broad Institute Genome Sequencing Center for Infectious Disease"/>
            <person name="Wu L."/>
            <person name="Ma J."/>
        </authorList>
    </citation>
    <scope>NUCLEOTIDE SEQUENCE [LARGE SCALE GENOMIC DNA]</scope>
    <source>
        <strain evidence="4">JCM 17986</strain>
    </source>
</reference>
<dbReference type="Proteomes" id="UP001500466">
    <property type="component" value="Unassembled WGS sequence"/>
</dbReference>
<dbReference type="RefSeq" id="WP_345675788.1">
    <property type="nucleotide sequence ID" value="NZ_BAABHS010000009.1"/>
</dbReference>
<keyword evidence="4" id="KW-1185">Reference proteome</keyword>
<comment type="similarity">
    <text evidence="1 2">Belongs to the cytochrome P450 family.</text>
</comment>
<dbReference type="Pfam" id="PF00067">
    <property type="entry name" value="p450"/>
    <property type="match status" value="1"/>
</dbReference>
<sequence length="401" mass="44670">MDATAPTTPRPALDLLDGEFYARDPFPAYAWFRDHEPVAWDAGNELWGIFRYADLKDVEARSEHFVNSDKTKGGYRPNMPADPAIIGLDNPLHNQRRKLVSKWFTPRGVREWEQHVRTVCVDILDAAVAKGTVEVVGDLASVLPAMMIGRLLGFPEDQWPLLRDWSERTIALGGGPRYRNDDGHAAVGEFATAGLALFEEKKRCPADDVMTTWTRASIDGQPIGPAEVISDCLLLLDGGAETTRTVIARTFLNLIAHPEQWDLIRGGADLTVATEEFIRYVTPIHNMCRVAVGDQRVGDTVIPDGHQVVMMYGSANRDPRVFADPEKFDVTRSPNDHITFGFGTHFCLGAPLARLEIRIFFEELLKRVDAIRLTPGTEVVDMPNAFVHGIREAYVDLVPRG</sequence>
<name>A0ABP9H773_9ACTN</name>
<evidence type="ECO:0000256" key="2">
    <source>
        <dbReference type="RuleBase" id="RU000461"/>
    </source>
</evidence>
<gene>
    <name evidence="3" type="primary">cyp142_1</name>
    <name evidence="3" type="ORF">GCM10023205_28270</name>
</gene>
<dbReference type="PRINTS" id="PR00359">
    <property type="entry name" value="BP450"/>
</dbReference>
<dbReference type="PANTHER" id="PTHR46696:SF4">
    <property type="entry name" value="BIOTIN BIOSYNTHESIS CYTOCHROME P450"/>
    <property type="match status" value="1"/>
</dbReference>
<dbReference type="Gene3D" id="1.10.630.10">
    <property type="entry name" value="Cytochrome P450"/>
    <property type="match status" value="1"/>
</dbReference>
<dbReference type="InterPro" id="IPR036396">
    <property type="entry name" value="Cyt_P450_sf"/>
</dbReference>
<evidence type="ECO:0000256" key="1">
    <source>
        <dbReference type="ARBA" id="ARBA00010617"/>
    </source>
</evidence>
<accession>A0ABP9H773</accession>
<dbReference type="PANTHER" id="PTHR46696">
    <property type="entry name" value="P450, PUTATIVE (EUROFUNG)-RELATED"/>
    <property type="match status" value="1"/>
</dbReference>
<dbReference type="EMBL" id="BAABHS010000009">
    <property type="protein sequence ID" value="GAA4962843.1"/>
    <property type="molecule type" value="Genomic_DNA"/>
</dbReference>
<evidence type="ECO:0000313" key="3">
    <source>
        <dbReference type="EMBL" id="GAA4962843.1"/>
    </source>
</evidence>
<evidence type="ECO:0000313" key="4">
    <source>
        <dbReference type="Proteomes" id="UP001500466"/>
    </source>
</evidence>
<keyword evidence="2" id="KW-0349">Heme</keyword>
<proteinExistence type="inferred from homology"/>
<keyword evidence="2" id="KW-0560">Oxidoreductase</keyword>
<dbReference type="InterPro" id="IPR001128">
    <property type="entry name" value="Cyt_P450"/>
</dbReference>
<organism evidence="3 4">
    <name type="scientific">Yinghuangia aomiensis</name>
    <dbReference type="NCBI Taxonomy" id="676205"/>
    <lineage>
        <taxon>Bacteria</taxon>
        <taxon>Bacillati</taxon>
        <taxon>Actinomycetota</taxon>
        <taxon>Actinomycetes</taxon>
        <taxon>Kitasatosporales</taxon>
        <taxon>Streptomycetaceae</taxon>
        <taxon>Yinghuangia</taxon>
    </lineage>
</organism>
<dbReference type="InterPro" id="IPR002397">
    <property type="entry name" value="Cyt_P450_B"/>
</dbReference>
<keyword evidence="2" id="KW-0408">Iron</keyword>
<keyword evidence="2" id="KW-0503">Monooxygenase</keyword>